<dbReference type="EMBL" id="BGZK01001032">
    <property type="protein sequence ID" value="GBP69175.1"/>
    <property type="molecule type" value="Genomic_DNA"/>
</dbReference>
<reference evidence="2 3" key="1">
    <citation type="journal article" date="2019" name="Commun. Biol.">
        <title>The bagworm genome reveals a unique fibroin gene that provides high tensile strength.</title>
        <authorList>
            <person name="Kono N."/>
            <person name="Nakamura H."/>
            <person name="Ohtoshi R."/>
            <person name="Tomita M."/>
            <person name="Numata K."/>
            <person name="Arakawa K."/>
        </authorList>
    </citation>
    <scope>NUCLEOTIDE SEQUENCE [LARGE SCALE GENOMIC DNA]</scope>
</reference>
<gene>
    <name evidence="2" type="ORF">EVAR_98247_1</name>
</gene>
<dbReference type="AlphaFoldDB" id="A0A4C1Y446"/>
<accession>A0A4C1Y446</accession>
<keyword evidence="3" id="KW-1185">Reference proteome</keyword>
<sequence>MVQKRFLRKIHFRYGSVRRSYRSLLEKYNTLNLSSRRLQLDAMMYDLSHKKYDCVALIGEARAQQRETRPKQLFAINHCRTVAGTRARPGRAGRPPPAPAAGARPPKRDFNKLTFKEVSLLKGRSLNESDFLCGKKRESRKKVSAHSQRCLNDLNDYGYVSERSKDLVEWFLCADDRTFPVPWACDLHKMKDFSIMER</sequence>
<evidence type="ECO:0000256" key="1">
    <source>
        <dbReference type="SAM" id="MobiDB-lite"/>
    </source>
</evidence>
<feature type="region of interest" description="Disordered" evidence="1">
    <location>
        <begin position="85"/>
        <end position="107"/>
    </location>
</feature>
<proteinExistence type="predicted"/>
<protein>
    <submittedName>
        <fullName evidence="2">Uncharacterized protein</fullName>
    </submittedName>
</protein>
<evidence type="ECO:0000313" key="3">
    <source>
        <dbReference type="Proteomes" id="UP000299102"/>
    </source>
</evidence>
<organism evidence="2 3">
    <name type="scientific">Eumeta variegata</name>
    <name type="common">Bagworm moth</name>
    <name type="synonym">Eumeta japonica</name>
    <dbReference type="NCBI Taxonomy" id="151549"/>
    <lineage>
        <taxon>Eukaryota</taxon>
        <taxon>Metazoa</taxon>
        <taxon>Ecdysozoa</taxon>
        <taxon>Arthropoda</taxon>
        <taxon>Hexapoda</taxon>
        <taxon>Insecta</taxon>
        <taxon>Pterygota</taxon>
        <taxon>Neoptera</taxon>
        <taxon>Endopterygota</taxon>
        <taxon>Lepidoptera</taxon>
        <taxon>Glossata</taxon>
        <taxon>Ditrysia</taxon>
        <taxon>Tineoidea</taxon>
        <taxon>Psychidae</taxon>
        <taxon>Oiketicinae</taxon>
        <taxon>Eumeta</taxon>
    </lineage>
</organism>
<evidence type="ECO:0000313" key="2">
    <source>
        <dbReference type="EMBL" id="GBP69175.1"/>
    </source>
</evidence>
<dbReference type="OrthoDB" id="426210at2759"/>
<comment type="caution">
    <text evidence="2">The sequence shown here is derived from an EMBL/GenBank/DDBJ whole genome shotgun (WGS) entry which is preliminary data.</text>
</comment>
<name>A0A4C1Y446_EUMVA</name>
<dbReference type="Proteomes" id="UP000299102">
    <property type="component" value="Unassembled WGS sequence"/>
</dbReference>